<dbReference type="Pfam" id="PF01909">
    <property type="entry name" value="NTP_transf_2"/>
    <property type="match status" value="1"/>
</dbReference>
<proteinExistence type="predicted"/>
<evidence type="ECO:0000313" key="2">
    <source>
        <dbReference type="EMBL" id="MFJ5511421.1"/>
    </source>
</evidence>
<sequence length="335" mass="38429">MIYKEFNGNYAAIASAINYSEDTIKKLTIDLLEVLGDDSSAEYTIVTTGSFGRNEASPESDFDLFLFCEKEENKEDIQSKATLINECIKKYVTKDTGSTGTFGADEVVSFESLLKNIGGSEDTNKLLTRRMLFLLEGISVYNSALFESYRKTLINKYLKSSSDGKIDKYLLNDIIRYYRTITTDFQHKIDSDGKSWGIRNIKLRFSRKILYFAGIIAIGYASDKEQDVTTRVSLLSSLLDTAPLERIFEIYKEKLSENDYDILERIFSDYNCFLECISNKEKRQLLENIKTKEERLDVALYTELSENSSNFTYNLHILLKSLFDDNHAIHVALIF</sequence>
<evidence type="ECO:0000313" key="3">
    <source>
        <dbReference type="Proteomes" id="UP001617702"/>
    </source>
</evidence>
<dbReference type="Proteomes" id="UP001617702">
    <property type="component" value="Unassembled WGS sequence"/>
</dbReference>
<reference evidence="2 3" key="1">
    <citation type="submission" date="2024-10" db="EMBL/GenBank/DDBJ databases">
        <authorList>
            <person name="Lu C.-H."/>
        </authorList>
    </citation>
    <scope>NUCLEOTIDE SEQUENCE [LARGE SCALE GENOMIC DNA]</scope>
    <source>
        <strain evidence="2 3">22LXZD03-01</strain>
    </source>
</reference>
<dbReference type="Gene3D" id="3.30.460.10">
    <property type="entry name" value="Beta Polymerase, domain 2"/>
    <property type="match status" value="1"/>
</dbReference>
<dbReference type="SUPFAM" id="SSF81301">
    <property type="entry name" value="Nucleotidyltransferase"/>
    <property type="match status" value="1"/>
</dbReference>
<organism evidence="2 3">
    <name type="scientific">Pectobacterium jejuense</name>
    <dbReference type="NCBI Taxonomy" id="2974022"/>
    <lineage>
        <taxon>Bacteria</taxon>
        <taxon>Pseudomonadati</taxon>
        <taxon>Pseudomonadota</taxon>
        <taxon>Gammaproteobacteria</taxon>
        <taxon>Enterobacterales</taxon>
        <taxon>Pectobacteriaceae</taxon>
        <taxon>Pectobacterium</taxon>
    </lineage>
</organism>
<dbReference type="InterPro" id="IPR043519">
    <property type="entry name" value="NT_sf"/>
</dbReference>
<dbReference type="EMBL" id="JBIXLB010000001">
    <property type="protein sequence ID" value="MFJ5511421.1"/>
    <property type="molecule type" value="Genomic_DNA"/>
</dbReference>
<evidence type="ECO:0000259" key="1">
    <source>
        <dbReference type="Pfam" id="PF01909"/>
    </source>
</evidence>
<protein>
    <submittedName>
        <fullName evidence="2">Nucleotidyltransferase domain-containing protein</fullName>
    </submittedName>
</protein>
<dbReference type="RefSeq" id="WP_400352319.1">
    <property type="nucleotide sequence ID" value="NZ_JBIXLA010000001.1"/>
</dbReference>
<gene>
    <name evidence="2" type="ORF">ACIPUH_01280</name>
</gene>
<comment type="caution">
    <text evidence="2">The sequence shown here is derived from an EMBL/GenBank/DDBJ whole genome shotgun (WGS) entry which is preliminary data.</text>
</comment>
<name>A0ABW8GQ49_9GAMM</name>
<dbReference type="InterPro" id="IPR002934">
    <property type="entry name" value="Polymerase_NTP_transf_dom"/>
</dbReference>
<feature type="domain" description="Polymerase nucleotidyl transferase" evidence="1">
    <location>
        <begin position="31"/>
        <end position="90"/>
    </location>
</feature>
<accession>A0ABW8GQ49</accession>
<keyword evidence="3" id="KW-1185">Reference proteome</keyword>